<keyword evidence="6" id="KW-0326">Glycosidase</keyword>
<dbReference type="Proteomes" id="UP000002219">
    <property type="component" value="Chromosome 2"/>
</dbReference>
<feature type="domain" description="Cellulose binding type IV" evidence="4">
    <location>
        <begin position="861"/>
        <end position="991"/>
    </location>
</feature>
<proteinExistence type="inferred from homology"/>
<evidence type="ECO:0000259" key="4">
    <source>
        <dbReference type="SMART" id="SM00606"/>
    </source>
</evidence>
<organism evidence="6 7">
    <name type="scientific">Nocardiopsis dassonvillei (strain ATCC 23218 / DSM 43111 / CIP 107115 / JCM 7437 / KCTC 9190 / NBRC 14626 / NCTC 10488 / NRRL B-5397 / IMRU 509)</name>
    <name type="common">Actinomadura dassonvillei</name>
    <dbReference type="NCBI Taxonomy" id="446468"/>
    <lineage>
        <taxon>Bacteria</taxon>
        <taxon>Bacillati</taxon>
        <taxon>Actinomycetota</taxon>
        <taxon>Actinomycetes</taxon>
        <taxon>Streptosporangiales</taxon>
        <taxon>Nocardiopsidaceae</taxon>
        <taxon>Nocardiopsis</taxon>
    </lineage>
</organism>
<dbReference type="InterPro" id="IPR013783">
    <property type="entry name" value="Ig-like_fold"/>
</dbReference>
<keyword evidence="3 6" id="KW-0378">Hydrolase</keyword>
<dbReference type="CAZy" id="GH3">
    <property type="family name" value="Glycoside Hydrolase Family 3"/>
</dbReference>
<dbReference type="InterPro" id="IPR002772">
    <property type="entry name" value="Glyco_hydro_3_C"/>
</dbReference>
<dbReference type="SMART" id="SM01217">
    <property type="entry name" value="Fn3_like"/>
    <property type="match status" value="1"/>
</dbReference>
<evidence type="ECO:0000256" key="2">
    <source>
        <dbReference type="ARBA" id="ARBA00022729"/>
    </source>
</evidence>
<comment type="similarity">
    <text evidence="1">Belongs to the glycosyl hydrolase 3 family.</text>
</comment>
<dbReference type="SUPFAM" id="SSF51445">
    <property type="entry name" value="(Trans)glycosidases"/>
    <property type="match status" value="1"/>
</dbReference>
<evidence type="ECO:0000256" key="1">
    <source>
        <dbReference type="ARBA" id="ARBA00005336"/>
    </source>
</evidence>
<dbReference type="InterPro" id="IPR008979">
    <property type="entry name" value="Galactose-bd-like_sf"/>
</dbReference>
<feature type="domain" description="Fibronectin type III-like" evidence="5">
    <location>
        <begin position="773"/>
        <end position="843"/>
    </location>
</feature>
<dbReference type="InterPro" id="IPR005084">
    <property type="entry name" value="CBM6"/>
</dbReference>
<dbReference type="InterPro" id="IPR006584">
    <property type="entry name" value="Cellulose-bd_IV"/>
</dbReference>
<dbReference type="InterPro" id="IPR036962">
    <property type="entry name" value="Glyco_hydro_3_N_sf"/>
</dbReference>
<dbReference type="CDD" id="cd04084">
    <property type="entry name" value="CBM6_xylanase-like"/>
    <property type="match status" value="1"/>
</dbReference>
<dbReference type="Gene3D" id="3.40.50.1700">
    <property type="entry name" value="Glycoside hydrolase family 3 C-terminal domain"/>
    <property type="match status" value="2"/>
</dbReference>
<dbReference type="InterPro" id="IPR026891">
    <property type="entry name" value="Fn3-like"/>
</dbReference>
<gene>
    <name evidence="6" type="ordered locus">Ndas_5566</name>
</gene>
<dbReference type="GO" id="GO:0030246">
    <property type="term" value="F:carbohydrate binding"/>
    <property type="evidence" value="ECO:0007669"/>
    <property type="project" value="InterPro"/>
</dbReference>
<dbReference type="PANTHER" id="PTHR42721:SF3">
    <property type="entry name" value="BETA-D-XYLOSIDASE 5-RELATED"/>
    <property type="match status" value="1"/>
</dbReference>
<dbReference type="Gene3D" id="2.60.120.260">
    <property type="entry name" value="Galactose-binding domain-like"/>
    <property type="match status" value="1"/>
</dbReference>
<dbReference type="Pfam" id="PF01915">
    <property type="entry name" value="Glyco_hydro_3_C"/>
    <property type="match status" value="1"/>
</dbReference>
<dbReference type="GO" id="GO:0046556">
    <property type="term" value="F:alpha-L-arabinofuranosidase activity"/>
    <property type="evidence" value="ECO:0007669"/>
    <property type="project" value="TreeGrafter"/>
</dbReference>
<dbReference type="eggNOG" id="COG1472">
    <property type="taxonomic scope" value="Bacteria"/>
</dbReference>
<dbReference type="AlphaFoldDB" id="D7B9T7"/>
<dbReference type="SMART" id="SM00606">
    <property type="entry name" value="CBD_IV"/>
    <property type="match status" value="1"/>
</dbReference>
<geneLocation type="plasmid" evidence="7">
    <name>pNDAS01</name>
</geneLocation>
<dbReference type="InterPro" id="IPR036881">
    <property type="entry name" value="Glyco_hydro_3_C_sf"/>
</dbReference>
<keyword evidence="7" id="KW-1185">Reference proteome</keyword>
<dbReference type="Pfam" id="PF14310">
    <property type="entry name" value="Fn3-like"/>
    <property type="match status" value="1"/>
</dbReference>
<dbReference type="RefSeq" id="WP_013156552.1">
    <property type="nucleotide sequence ID" value="NC_014211.1"/>
</dbReference>
<accession>D7B9T7</accession>
<dbReference type="EC" id="3.2.1.21" evidence="6"/>
<dbReference type="GO" id="GO:0009044">
    <property type="term" value="F:xylan 1,4-beta-xylosidase activity"/>
    <property type="evidence" value="ECO:0007669"/>
    <property type="project" value="InterPro"/>
</dbReference>
<dbReference type="InterPro" id="IPR001764">
    <property type="entry name" value="Glyco_hydro_3_N"/>
</dbReference>
<dbReference type="SUPFAM" id="SSF49785">
    <property type="entry name" value="Galactose-binding domain-like"/>
    <property type="match status" value="1"/>
</dbReference>
<dbReference type="CAZy" id="CBM6">
    <property type="family name" value="Carbohydrate-Binding Module Family 6"/>
</dbReference>
<dbReference type="OrthoDB" id="3187421at2"/>
<dbReference type="GO" id="GO:0031222">
    <property type="term" value="P:arabinan catabolic process"/>
    <property type="evidence" value="ECO:0007669"/>
    <property type="project" value="TreeGrafter"/>
</dbReference>
<dbReference type="GeneID" id="91487780"/>
<dbReference type="Gene3D" id="3.20.20.300">
    <property type="entry name" value="Glycoside hydrolase, family 3, N-terminal domain"/>
    <property type="match status" value="1"/>
</dbReference>
<dbReference type="GO" id="GO:0008422">
    <property type="term" value="F:beta-glucosidase activity"/>
    <property type="evidence" value="ECO:0007669"/>
    <property type="project" value="UniProtKB-EC"/>
</dbReference>
<evidence type="ECO:0000259" key="5">
    <source>
        <dbReference type="SMART" id="SM01217"/>
    </source>
</evidence>
<evidence type="ECO:0000256" key="3">
    <source>
        <dbReference type="ARBA" id="ARBA00022801"/>
    </source>
</evidence>
<dbReference type="SUPFAM" id="SSF52279">
    <property type="entry name" value="Beta-D-glucan exohydrolase, C-terminal domain"/>
    <property type="match status" value="1"/>
</dbReference>
<dbReference type="EMBL" id="CP002041">
    <property type="protein sequence ID" value="ADH70945.1"/>
    <property type="molecule type" value="Genomic_DNA"/>
</dbReference>
<dbReference type="PANTHER" id="PTHR42721">
    <property type="entry name" value="SUGAR HYDROLASE-RELATED"/>
    <property type="match status" value="1"/>
</dbReference>
<evidence type="ECO:0000313" key="6">
    <source>
        <dbReference type="EMBL" id="ADH70945.1"/>
    </source>
</evidence>
<dbReference type="Pfam" id="PF00933">
    <property type="entry name" value="Glyco_hydro_3"/>
    <property type="match status" value="1"/>
</dbReference>
<sequence length="999" mass="105443">MTLQPHLPPYRDPALPPERRVDDLLARLTPEERIGLLHQHQAPVERLGVGPFRTGTEALHGLAWLGPATVYPQAVGLASTWDPGLLRLVGRAVGDEVLARRGAGASPNVWAPVVNPLRDPRWGRNEEGYSEDAWLTGLLAAAYARGLAGDGDTLRLAPTLKHFLAYNNEEGRCETSSDLPPRVLREYELQAFLPALAEGAAVAVMPSYNLVNGRPAHLSPLIGDVLRPAAPDRLLVVSDAYAPANLVEAQHFHPDLPTAYAHAIRAGLDSFTQDDDRTEPTLGHVREALRRGLLTAADIDRAARNVLSVRIRLGEFDPVMGGVDGIAGVGGDLLAGDGPNGEVWGGGAGDTGGGGTAGEAGHGTAGDAGAFDTPEHRALAREAATRSIVLLRNEGALPLRDVRRVAVVGQLGDTVLEDWYSGTLPYAVTARAGIAERVETVFCEGVDRIRLSTFGHGLVVDPGDGGPARLEAHGVCGGHRGADGHAPTVEEEVEGADFDLLDWGGGACALRSTRTGRYLDVGPGDVLAFTAPGPGTWEVTQTFRLEERKGLHTLVHVRSGRGVTSDPRDGNLRLAGAGEGEGLFIVDGLGTGAEEAARVASAADVAVVVLGDHPMVNGRETEDRTDLDLPAAQERVLRAVRAANPATVLVLSSGCPFGITWADEHVPAVLWSAHGGQEYGHALADVLFGDAEPSGRLPQTWYRSADDLPGMLDYDIVGARGTYLYFEGEPLYPFGHGLGYTSVEYAAPVVRVDGGRVTVAVMVANTGARPADEVVQVYTRQLASRVRTPLRALRGFARVRVEPGRSALATVSFDVDRLALWDTTRDRFVVEDAPRQVLVGRSATDIRATAALDVPGEAIPPRDARTPWSAAGYDDARGTSLCPLTPERGDAVRSREGGAWAAFRDVDLGDGVTGCRLTVNAEHASTVRVRLDDPEDGPTAAVADVPAGKDGYDFTEVGAAFEDAGGAGGIRDLYLVFDRPGTAVADLVLTGAAPAPEAD</sequence>
<dbReference type="Gene3D" id="2.60.40.10">
    <property type="entry name" value="Immunoglobulins"/>
    <property type="match status" value="1"/>
</dbReference>
<protein>
    <submittedName>
        <fullName evidence="6">Beta-glucosidase</fullName>
        <ecNumber evidence="6">3.2.1.21</ecNumber>
    </submittedName>
</protein>
<dbReference type="Pfam" id="PF03422">
    <property type="entry name" value="CBM_6"/>
    <property type="match status" value="1"/>
</dbReference>
<dbReference type="STRING" id="446468.Ndas_5566"/>
<name>D7B9T7_NOCDD</name>
<reference evidence="6 7" key="1">
    <citation type="journal article" date="2010" name="Stand. Genomic Sci.">
        <title>Complete genome sequence of Nocardiopsis dassonvillei type strain (IMRU 509).</title>
        <authorList>
            <person name="Sun H."/>
            <person name="Lapidus A."/>
            <person name="Nolan M."/>
            <person name="Lucas S."/>
            <person name="Del Rio T.G."/>
            <person name="Tice H."/>
            <person name="Cheng J.F."/>
            <person name="Tapia R."/>
            <person name="Han C."/>
            <person name="Goodwin L."/>
            <person name="Pitluck S."/>
            <person name="Pagani I."/>
            <person name="Ivanova N."/>
            <person name="Mavromatis K."/>
            <person name="Mikhailova N."/>
            <person name="Pati A."/>
            <person name="Chen A."/>
            <person name="Palaniappan K."/>
            <person name="Land M."/>
            <person name="Hauser L."/>
            <person name="Chang Y.J."/>
            <person name="Jeffries C.D."/>
            <person name="Djao O.D."/>
            <person name="Rohde M."/>
            <person name="Sikorski J."/>
            <person name="Goker M."/>
            <person name="Woyke T."/>
            <person name="Bristow J."/>
            <person name="Eisen J.A."/>
            <person name="Markowitz V."/>
            <person name="Hugenholtz P."/>
            <person name="Kyrpides N.C."/>
            <person name="Klenk H.P."/>
        </authorList>
    </citation>
    <scope>NUCLEOTIDE SEQUENCE [LARGE SCALE GENOMIC DNA]</scope>
    <source>
        <strain evidence="7">ATCC 23218 / DSM 43111 / CIP 107115 / JCM 7437 / KCTC 9190 / NBRC 14626 / NCTC 10488 / NRRL B-5397 / IMRU 509</strain>
        <plasmid evidence="7">Chromosome 2</plasmid>
    </source>
</reference>
<dbReference type="PRINTS" id="PR00133">
    <property type="entry name" value="GLHYDRLASE3"/>
</dbReference>
<keyword evidence="2" id="KW-0732">Signal</keyword>
<dbReference type="HOGENOM" id="CLU_004542_5_3_11"/>
<dbReference type="InterPro" id="IPR017853">
    <property type="entry name" value="GH"/>
</dbReference>
<evidence type="ECO:0000313" key="7">
    <source>
        <dbReference type="Proteomes" id="UP000002219"/>
    </source>
</evidence>
<dbReference type="InterPro" id="IPR044993">
    <property type="entry name" value="BXL"/>
</dbReference>
<dbReference type="KEGG" id="nda:Ndas_5566"/>
<dbReference type="GO" id="GO:0045493">
    <property type="term" value="P:xylan catabolic process"/>
    <property type="evidence" value="ECO:0007669"/>
    <property type="project" value="InterPro"/>
</dbReference>